<evidence type="ECO:0000256" key="1">
    <source>
        <dbReference type="SAM" id="MobiDB-lite"/>
    </source>
</evidence>
<accession>A0A0A9CML3</accession>
<sequence length="104" mass="10609">MGHRAGCTGVRPWAAAHSPEARQNGSPGGGRGERATCRGSTCDGGGVGGVHGDEGPSEEGVVSVSGRLASSKRIPWLPAAGKEVRRWDLTVRGLGREGGHRRGG</sequence>
<dbReference type="EMBL" id="GBRH01221049">
    <property type="protein sequence ID" value="JAD76846.1"/>
    <property type="molecule type" value="Transcribed_RNA"/>
</dbReference>
<feature type="region of interest" description="Disordered" evidence="1">
    <location>
        <begin position="1"/>
        <end position="62"/>
    </location>
</feature>
<organism evidence="2">
    <name type="scientific">Arundo donax</name>
    <name type="common">Giant reed</name>
    <name type="synonym">Donax arundinaceus</name>
    <dbReference type="NCBI Taxonomy" id="35708"/>
    <lineage>
        <taxon>Eukaryota</taxon>
        <taxon>Viridiplantae</taxon>
        <taxon>Streptophyta</taxon>
        <taxon>Embryophyta</taxon>
        <taxon>Tracheophyta</taxon>
        <taxon>Spermatophyta</taxon>
        <taxon>Magnoliopsida</taxon>
        <taxon>Liliopsida</taxon>
        <taxon>Poales</taxon>
        <taxon>Poaceae</taxon>
        <taxon>PACMAD clade</taxon>
        <taxon>Arundinoideae</taxon>
        <taxon>Arundineae</taxon>
        <taxon>Arundo</taxon>
    </lineage>
</organism>
<reference evidence="2" key="2">
    <citation type="journal article" date="2015" name="Data Brief">
        <title>Shoot transcriptome of the giant reed, Arundo donax.</title>
        <authorList>
            <person name="Barrero R.A."/>
            <person name="Guerrero F.D."/>
            <person name="Moolhuijzen P."/>
            <person name="Goolsby J.A."/>
            <person name="Tidwell J."/>
            <person name="Bellgard S.E."/>
            <person name="Bellgard M.I."/>
        </authorList>
    </citation>
    <scope>NUCLEOTIDE SEQUENCE</scope>
    <source>
        <tissue evidence="2">Shoot tissue taken approximately 20 cm above the soil surface</tissue>
    </source>
</reference>
<dbReference type="AlphaFoldDB" id="A0A0A9CML3"/>
<protein>
    <submittedName>
        <fullName evidence="2">Uncharacterized protein</fullName>
    </submittedName>
</protein>
<proteinExistence type="predicted"/>
<name>A0A0A9CML3_ARUDO</name>
<evidence type="ECO:0000313" key="2">
    <source>
        <dbReference type="EMBL" id="JAD76846.1"/>
    </source>
</evidence>
<reference evidence="2" key="1">
    <citation type="submission" date="2014-09" db="EMBL/GenBank/DDBJ databases">
        <authorList>
            <person name="Magalhaes I.L.F."/>
            <person name="Oliveira U."/>
            <person name="Santos F.R."/>
            <person name="Vidigal T.H.D.A."/>
            <person name="Brescovit A.D."/>
            <person name="Santos A.J."/>
        </authorList>
    </citation>
    <scope>NUCLEOTIDE SEQUENCE</scope>
    <source>
        <tissue evidence="2">Shoot tissue taken approximately 20 cm above the soil surface</tissue>
    </source>
</reference>